<dbReference type="PROSITE" id="PS50280">
    <property type="entry name" value="SET"/>
    <property type="match status" value="1"/>
</dbReference>
<dbReference type="Gene3D" id="2.170.270.10">
    <property type="entry name" value="SET domain"/>
    <property type="match status" value="1"/>
</dbReference>
<sequence length="334" mass="37865">MNANFTVQNLPGKRKALVAARPITLGEEIVSESPLGTVGPMLKSTFNEDAFFDLKHEYSGVEVISAVYRRMSPSQQTQFVQLHTTGHIVDTFVLNAFSDYSYLAGLEYVTLRVYNNICRANNSCRPNAMYSYNPNTQRGALRAIRRIDYGEEVTVEYQMIEDMSLQRLTSRNNFFQKNCGFSYDCPACRGPDRGRDSEQRARAGRLLETIINDRHSIPASGDSEARRTQRLERLDRYIDILRGLQISDGKMADALKHRAEVHRQGYQLAQRDGNDHFPSCRRDGTPLHHLASAKSDLLDAHMLKTICYGPAHPECDQVRSMIAEIMRLTVILQG</sequence>
<evidence type="ECO:0000313" key="3">
    <source>
        <dbReference type="Proteomes" id="UP001337655"/>
    </source>
</evidence>
<dbReference type="Proteomes" id="UP001337655">
    <property type="component" value="Unassembled WGS sequence"/>
</dbReference>
<dbReference type="InterPro" id="IPR001214">
    <property type="entry name" value="SET_dom"/>
</dbReference>
<gene>
    <name evidence="2" type="ORF">LTR77_001006</name>
</gene>
<keyword evidence="3" id="KW-1185">Reference proteome</keyword>
<organism evidence="2 3">
    <name type="scientific">Saxophila tyrrhenica</name>
    <dbReference type="NCBI Taxonomy" id="1690608"/>
    <lineage>
        <taxon>Eukaryota</taxon>
        <taxon>Fungi</taxon>
        <taxon>Dikarya</taxon>
        <taxon>Ascomycota</taxon>
        <taxon>Pezizomycotina</taxon>
        <taxon>Dothideomycetes</taxon>
        <taxon>Dothideomycetidae</taxon>
        <taxon>Mycosphaerellales</taxon>
        <taxon>Extremaceae</taxon>
        <taxon>Saxophila</taxon>
    </lineage>
</organism>
<dbReference type="EMBL" id="JAVRRT010000001">
    <property type="protein sequence ID" value="KAK5175866.1"/>
    <property type="molecule type" value="Genomic_DNA"/>
</dbReference>
<protein>
    <recommendedName>
        <fullName evidence="1">SET domain-containing protein</fullName>
    </recommendedName>
</protein>
<evidence type="ECO:0000313" key="2">
    <source>
        <dbReference type="EMBL" id="KAK5175866.1"/>
    </source>
</evidence>
<comment type="caution">
    <text evidence="2">The sequence shown here is derived from an EMBL/GenBank/DDBJ whole genome shotgun (WGS) entry which is preliminary data.</text>
</comment>
<dbReference type="SUPFAM" id="SSF82199">
    <property type="entry name" value="SET domain"/>
    <property type="match status" value="1"/>
</dbReference>
<name>A0AAV9PQ34_9PEZI</name>
<dbReference type="Pfam" id="PF00856">
    <property type="entry name" value="SET"/>
    <property type="match status" value="1"/>
</dbReference>
<dbReference type="InterPro" id="IPR053185">
    <property type="entry name" value="SET_domain_protein"/>
</dbReference>
<dbReference type="PANTHER" id="PTHR47332">
    <property type="entry name" value="SET DOMAIN-CONTAINING PROTEIN 5"/>
    <property type="match status" value="1"/>
</dbReference>
<accession>A0AAV9PQ34</accession>
<reference evidence="2 3" key="1">
    <citation type="submission" date="2023-08" db="EMBL/GenBank/DDBJ databases">
        <title>Black Yeasts Isolated from many extreme environments.</title>
        <authorList>
            <person name="Coleine C."/>
            <person name="Stajich J.E."/>
            <person name="Selbmann L."/>
        </authorList>
    </citation>
    <scope>NUCLEOTIDE SEQUENCE [LARGE SCALE GENOMIC DNA]</scope>
    <source>
        <strain evidence="2 3">CCFEE 5935</strain>
    </source>
</reference>
<feature type="domain" description="SET" evidence="1">
    <location>
        <begin position="3"/>
        <end position="158"/>
    </location>
</feature>
<evidence type="ECO:0000259" key="1">
    <source>
        <dbReference type="PROSITE" id="PS50280"/>
    </source>
</evidence>
<dbReference type="InterPro" id="IPR046341">
    <property type="entry name" value="SET_dom_sf"/>
</dbReference>
<dbReference type="GeneID" id="89922355"/>
<proteinExistence type="predicted"/>
<dbReference type="AlphaFoldDB" id="A0AAV9PQ34"/>
<dbReference type="RefSeq" id="XP_064664504.1">
    <property type="nucleotide sequence ID" value="XM_064798270.1"/>
</dbReference>
<dbReference type="PANTHER" id="PTHR47332:SF4">
    <property type="entry name" value="SET DOMAIN-CONTAINING PROTEIN 5"/>
    <property type="match status" value="1"/>
</dbReference>